<dbReference type="PROSITE" id="PS51257">
    <property type="entry name" value="PROKAR_LIPOPROTEIN"/>
    <property type="match status" value="1"/>
</dbReference>
<evidence type="ECO:0000256" key="6">
    <source>
        <dbReference type="SAM" id="MobiDB-lite"/>
    </source>
</evidence>
<evidence type="ECO:0000313" key="11">
    <source>
        <dbReference type="EMBL" id="SHL25679.1"/>
    </source>
</evidence>
<dbReference type="Pfam" id="PF07980">
    <property type="entry name" value="SusD_RagB"/>
    <property type="match status" value="1"/>
</dbReference>
<dbReference type="InterPro" id="IPR012944">
    <property type="entry name" value="SusD_RagB_dom"/>
</dbReference>
<reference evidence="10" key="1">
    <citation type="journal article" date="2014" name="Int. J. Syst. Evol. Microbiol.">
        <title>Complete genome of a new Firmicutes species belonging to the dominant human colonic microbiota ('Ruminococcus bicirculans') reveals two chromosomes and a selective capacity to utilize plant glucans.</title>
        <authorList>
            <consortium name="NISC Comparative Sequencing Program"/>
            <person name="Wegmann U."/>
            <person name="Louis P."/>
            <person name="Goesmann A."/>
            <person name="Henrissat B."/>
            <person name="Duncan S.H."/>
            <person name="Flint H.J."/>
        </authorList>
    </citation>
    <scope>NUCLEOTIDE SEQUENCE</scope>
    <source>
        <strain evidence="10">CGMCC 1.12707</strain>
    </source>
</reference>
<dbReference type="Proteomes" id="UP000184120">
    <property type="component" value="Unassembled WGS sequence"/>
</dbReference>
<evidence type="ECO:0000256" key="4">
    <source>
        <dbReference type="ARBA" id="ARBA00023136"/>
    </source>
</evidence>
<dbReference type="GO" id="GO:0009279">
    <property type="term" value="C:cell outer membrane"/>
    <property type="evidence" value="ECO:0007669"/>
    <property type="project" value="UniProtKB-SubCell"/>
</dbReference>
<dbReference type="AlphaFoldDB" id="A0A1M6Z5U9"/>
<keyword evidence="3 7" id="KW-0732">Signal</keyword>
<proteinExistence type="inferred from homology"/>
<dbReference type="EMBL" id="FRBH01000007">
    <property type="protein sequence ID" value="SHL25679.1"/>
    <property type="molecule type" value="Genomic_DNA"/>
</dbReference>
<evidence type="ECO:0000256" key="1">
    <source>
        <dbReference type="ARBA" id="ARBA00004442"/>
    </source>
</evidence>
<feature type="region of interest" description="Disordered" evidence="6">
    <location>
        <begin position="459"/>
        <end position="478"/>
    </location>
</feature>
<evidence type="ECO:0000256" key="2">
    <source>
        <dbReference type="ARBA" id="ARBA00006275"/>
    </source>
</evidence>
<comment type="similarity">
    <text evidence="2">Belongs to the SusD family.</text>
</comment>
<organism evidence="11 12">
    <name type="scientific">Chishuiella changwenlii</name>
    <dbReference type="NCBI Taxonomy" id="1434701"/>
    <lineage>
        <taxon>Bacteria</taxon>
        <taxon>Pseudomonadati</taxon>
        <taxon>Bacteroidota</taxon>
        <taxon>Flavobacteriia</taxon>
        <taxon>Flavobacteriales</taxon>
        <taxon>Weeksellaceae</taxon>
        <taxon>Chishuiella</taxon>
    </lineage>
</organism>
<dbReference type="STRING" id="1434701.SAMN05443634_107174"/>
<evidence type="ECO:0000256" key="7">
    <source>
        <dbReference type="SAM" id="SignalP"/>
    </source>
</evidence>
<evidence type="ECO:0000313" key="12">
    <source>
        <dbReference type="Proteomes" id="UP000184120"/>
    </source>
</evidence>
<dbReference type="InterPro" id="IPR033985">
    <property type="entry name" value="SusD-like_N"/>
</dbReference>
<feature type="compositionally biased region" description="Polar residues" evidence="6">
    <location>
        <begin position="469"/>
        <end position="478"/>
    </location>
</feature>
<feature type="chain" id="PRO_5013359801" evidence="7">
    <location>
        <begin position="23"/>
        <end position="504"/>
    </location>
</feature>
<evidence type="ECO:0000259" key="9">
    <source>
        <dbReference type="Pfam" id="PF14322"/>
    </source>
</evidence>
<feature type="domain" description="RagB/SusD" evidence="8">
    <location>
        <begin position="353"/>
        <end position="504"/>
    </location>
</feature>
<dbReference type="Gene3D" id="1.25.40.390">
    <property type="match status" value="1"/>
</dbReference>
<keyword evidence="5" id="KW-0998">Cell outer membrane</keyword>
<dbReference type="OrthoDB" id="630434at2"/>
<dbReference type="CDD" id="cd08977">
    <property type="entry name" value="SusD"/>
    <property type="match status" value="1"/>
</dbReference>
<reference evidence="13" key="4">
    <citation type="journal article" date="2019" name="Int. J. Syst. Evol. Microbiol.">
        <title>The Global Catalogue of Microorganisms (GCM) 10K type strain sequencing project: providing services to taxonomists for standard genome sequencing and annotation.</title>
        <authorList>
            <consortium name="The Broad Institute Genomics Platform"/>
            <consortium name="The Broad Institute Genome Sequencing Center for Infectious Disease"/>
            <person name="Wu L."/>
            <person name="Ma J."/>
        </authorList>
    </citation>
    <scope>NUCLEOTIDE SEQUENCE [LARGE SCALE GENOMIC DNA]</scope>
    <source>
        <strain evidence="13">CGMCC 1.12707</strain>
    </source>
</reference>
<keyword evidence="13" id="KW-1185">Reference proteome</keyword>
<keyword evidence="4" id="KW-0472">Membrane</keyword>
<evidence type="ECO:0000313" key="10">
    <source>
        <dbReference type="EMBL" id="GGE87133.1"/>
    </source>
</evidence>
<gene>
    <name evidence="10" type="ORF">GCM10010984_01140</name>
    <name evidence="11" type="ORF">SAMN05443634_107174</name>
</gene>
<reference evidence="10" key="5">
    <citation type="submission" date="2024-05" db="EMBL/GenBank/DDBJ databases">
        <authorList>
            <person name="Sun Q."/>
            <person name="Zhou Y."/>
        </authorList>
    </citation>
    <scope>NUCLEOTIDE SEQUENCE</scope>
    <source>
        <strain evidence="10">CGMCC 1.12707</strain>
    </source>
</reference>
<dbReference type="Pfam" id="PF14322">
    <property type="entry name" value="SusD-like_3"/>
    <property type="match status" value="1"/>
</dbReference>
<feature type="domain" description="SusD-like N-terminal" evidence="9">
    <location>
        <begin position="101"/>
        <end position="243"/>
    </location>
</feature>
<evidence type="ECO:0000313" key="13">
    <source>
        <dbReference type="Proteomes" id="UP000650994"/>
    </source>
</evidence>
<dbReference type="SUPFAM" id="SSF48452">
    <property type="entry name" value="TPR-like"/>
    <property type="match status" value="1"/>
</dbReference>
<sequence>MKKKIFLSLLTLSFALSFTSCNEDDLQLDSPNDLNDNTFWKTDQDFEIAVKGVYDGFKSLGFYGGSSNARDMIIVGDLLSDNLVFNPGGRRTNYLSSYFAYNSNSTPTDVYQYGYVIISNANMILSKIDNLPAGATKDKFAAEAKALRAIAHFEIAKAYAQIPTQAAGSANSVGIPFINTYDPKGTVTRDATINEVYTKIINDLESVLPSLPTANYQSAASNSNAYYRLNQTSLRGILAKIYLYVGNYPKVIEHATPVVNAVVPTNKDSLDEFWKTETNQGALIVFPFFRTNDLQLGTNYSQGTSPSNYRFEYSVDKALYDLYNPTTEPERLSTSIITTPTIYDTAPQHAVAKYMVSRTGYNAGVNDGRYLRVEDVILTLAEAQYLSGNQAGALVTLNKLRDARYTSYAGGETGDALFEAIITERRKELAFEGDRFYTIKRLMGVSGIPAKYAQGLQRAGNGHRADGSGTVSPTQSLPKSSHLWQFPIPQAIINIDKISQTEGY</sequence>
<feature type="signal peptide" evidence="7">
    <location>
        <begin position="1"/>
        <end position="22"/>
    </location>
</feature>
<comment type="subcellular location">
    <subcellularLocation>
        <location evidence="1">Cell outer membrane</location>
    </subcellularLocation>
</comment>
<evidence type="ECO:0000256" key="3">
    <source>
        <dbReference type="ARBA" id="ARBA00022729"/>
    </source>
</evidence>
<protein>
    <submittedName>
        <fullName evidence="10">Membrane protein</fullName>
    </submittedName>
    <submittedName>
        <fullName evidence="11">SusD family protein</fullName>
    </submittedName>
</protein>
<reference evidence="12" key="2">
    <citation type="submission" date="2016-11" db="EMBL/GenBank/DDBJ databases">
        <authorList>
            <person name="Varghese N."/>
            <person name="Submissions S."/>
        </authorList>
    </citation>
    <scope>NUCLEOTIDE SEQUENCE [LARGE SCALE GENOMIC DNA]</scope>
    <source>
        <strain evidence="12">DSM 27989</strain>
    </source>
</reference>
<evidence type="ECO:0000259" key="8">
    <source>
        <dbReference type="Pfam" id="PF07980"/>
    </source>
</evidence>
<reference evidence="11" key="3">
    <citation type="submission" date="2016-11" db="EMBL/GenBank/DDBJ databases">
        <authorList>
            <person name="Jaros S."/>
            <person name="Januszkiewicz K."/>
            <person name="Wedrychowicz H."/>
        </authorList>
    </citation>
    <scope>NUCLEOTIDE SEQUENCE [LARGE SCALE GENOMIC DNA]</scope>
    <source>
        <strain evidence="11">DSM 27989</strain>
    </source>
</reference>
<name>A0A1M6Z5U9_9FLAO</name>
<evidence type="ECO:0000256" key="5">
    <source>
        <dbReference type="ARBA" id="ARBA00023237"/>
    </source>
</evidence>
<dbReference type="Proteomes" id="UP000650994">
    <property type="component" value="Unassembled WGS sequence"/>
</dbReference>
<accession>A0A1M6Z5U9</accession>
<dbReference type="RefSeq" id="WP_072932338.1">
    <property type="nucleotide sequence ID" value="NZ_BMFL01000001.1"/>
</dbReference>
<dbReference type="EMBL" id="BMFL01000001">
    <property type="protein sequence ID" value="GGE87133.1"/>
    <property type="molecule type" value="Genomic_DNA"/>
</dbReference>
<dbReference type="InterPro" id="IPR011990">
    <property type="entry name" value="TPR-like_helical_dom_sf"/>
</dbReference>